<evidence type="ECO:0000256" key="1">
    <source>
        <dbReference type="ARBA" id="ARBA00022603"/>
    </source>
</evidence>
<reference evidence="8 9" key="1">
    <citation type="journal article" date="2022" name="Front. Microbiol.">
        <title>Male-killing mechanisms vary between Spiroplasma species.</title>
        <authorList>
            <person name="Arai H."/>
            <person name="Inoue M."/>
            <person name="Kageyama D."/>
        </authorList>
    </citation>
    <scope>NUCLEOTIDE SEQUENCE [LARGE SCALE GENOMIC DNA]</scope>
    <source>
        <strain evidence="9">sHm</strain>
    </source>
</reference>
<proteinExistence type="inferred from homology"/>
<accession>A0ABN6SVQ8</accession>
<dbReference type="EMBL" id="AP026933">
    <property type="protein sequence ID" value="BDT02940.1"/>
    <property type="molecule type" value="Genomic_DNA"/>
</dbReference>
<dbReference type="RefSeq" id="WP_281749121.1">
    <property type="nucleotide sequence ID" value="NZ_AP026933.1"/>
</dbReference>
<dbReference type="PRINTS" id="PR00105">
    <property type="entry name" value="C5METTRFRASE"/>
</dbReference>
<evidence type="ECO:0000256" key="3">
    <source>
        <dbReference type="ARBA" id="ARBA00022691"/>
    </source>
</evidence>
<feature type="active site" evidence="5">
    <location>
        <position position="78"/>
    </location>
</feature>
<dbReference type="Proteomes" id="UP001163387">
    <property type="component" value="Chromosome"/>
</dbReference>
<organism evidence="8 9">
    <name type="scientific">Spiroplasma ixodetis</name>
    <dbReference type="NCBI Taxonomy" id="2141"/>
    <lineage>
        <taxon>Bacteria</taxon>
        <taxon>Bacillati</taxon>
        <taxon>Mycoplasmatota</taxon>
        <taxon>Mollicutes</taxon>
        <taxon>Entomoplasmatales</taxon>
        <taxon>Spiroplasmataceae</taxon>
        <taxon>Spiroplasma</taxon>
    </lineage>
</organism>
<keyword evidence="9" id="KW-1185">Reference proteome</keyword>
<dbReference type="GO" id="GO:0032259">
    <property type="term" value="P:methylation"/>
    <property type="evidence" value="ECO:0007669"/>
    <property type="project" value="UniProtKB-KW"/>
</dbReference>
<evidence type="ECO:0000256" key="2">
    <source>
        <dbReference type="ARBA" id="ARBA00022679"/>
    </source>
</evidence>
<keyword evidence="3 5" id="KW-0949">S-adenosyl-L-methionine</keyword>
<protein>
    <recommendedName>
        <fullName evidence="7">Cytosine-specific methyltransferase</fullName>
        <ecNumber evidence="7">2.1.1.37</ecNumber>
    </recommendedName>
</protein>
<comment type="similarity">
    <text evidence="5 6">Belongs to the class I-like SAM-binding methyltransferase superfamily. C5-methyltransferase family.</text>
</comment>
<sequence length="301" mass="35086">MKLKVATSFSGIGSFEQALKKMDIEHEILFACDNDKYVKETYFANYKINDNQWYDDVYNIDGSKFKNKVDIFVGGSPCQSFSSIGFQKGLEDTRGLLIFEFIRLVNEIKPKVFIFENVKGLLTNNKGQTWKIIEQKFKETGYNIHYKLLNAKDYGIPQSRNRLFVVGLLNETDFKFPKPIELKYKMSDFLEKVFLDKQEISEKAKKYVLNEERMKKKITQVNGEIMLCQVRNQQSNFIGDFVSEGYIKKFILSEKLQNTVLKKGKANPQIAKTILSSSFKYHYASTDNYVNYDREIVKNPE</sequence>
<dbReference type="PANTHER" id="PTHR46098">
    <property type="entry name" value="TRNA (CYTOSINE(38)-C(5))-METHYLTRANSFERASE"/>
    <property type="match status" value="1"/>
</dbReference>
<dbReference type="GO" id="GO:0008168">
    <property type="term" value="F:methyltransferase activity"/>
    <property type="evidence" value="ECO:0007669"/>
    <property type="project" value="UniProtKB-KW"/>
</dbReference>
<keyword evidence="4" id="KW-0680">Restriction system</keyword>
<dbReference type="InterPro" id="IPR050750">
    <property type="entry name" value="C5-MTase"/>
</dbReference>
<dbReference type="NCBIfam" id="TIGR00675">
    <property type="entry name" value="dcm"/>
    <property type="match status" value="1"/>
</dbReference>
<dbReference type="Gene3D" id="3.40.50.150">
    <property type="entry name" value="Vaccinia Virus protein VP39"/>
    <property type="match status" value="1"/>
</dbReference>
<dbReference type="EC" id="2.1.1.37" evidence="7"/>
<dbReference type="Pfam" id="PF00145">
    <property type="entry name" value="DNA_methylase"/>
    <property type="match status" value="1"/>
</dbReference>
<dbReference type="InterPro" id="IPR018117">
    <property type="entry name" value="C5_DNA_meth_AS"/>
</dbReference>
<dbReference type="SUPFAM" id="SSF53335">
    <property type="entry name" value="S-adenosyl-L-methionine-dependent methyltransferases"/>
    <property type="match status" value="1"/>
</dbReference>
<evidence type="ECO:0000256" key="7">
    <source>
        <dbReference type="RuleBase" id="RU000417"/>
    </source>
</evidence>
<comment type="catalytic activity">
    <reaction evidence="7">
        <text>a 2'-deoxycytidine in DNA + S-adenosyl-L-methionine = a 5-methyl-2'-deoxycytidine in DNA + S-adenosyl-L-homocysteine + H(+)</text>
        <dbReference type="Rhea" id="RHEA:13681"/>
        <dbReference type="Rhea" id="RHEA-COMP:11369"/>
        <dbReference type="Rhea" id="RHEA-COMP:11370"/>
        <dbReference type="ChEBI" id="CHEBI:15378"/>
        <dbReference type="ChEBI" id="CHEBI:57856"/>
        <dbReference type="ChEBI" id="CHEBI:59789"/>
        <dbReference type="ChEBI" id="CHEBI:85452"/>
        <dbReference type="ChEBI" id="CHEBI:85454"/>
        <dbReference type="EC" id="2.1.1.37"/>
    </reaction>
</comment>
<keyword evidence="1 5" id="KW-0489">Methyltransferase</keyword>
<name>A0ABN6SVQ8_9MOLU</name>
<gene>
    <name evidence="8" type="ORF">SHM_05860</name>
</gene>
<evidence type="ECO:0000256" key="5">
    <source>
        <dbReference type="PROSITE-ProRule" id="PRU01016"/>
    </source>
</evidence>
<dbReference type="PANTHER" id="PTHR46098:SF1">
    <property type="entry name" value="TRNA (CYTOSINE(38)-C(5))-METHYLTRANSFERASE"/>
    <property type="match status" value="1"/>
</dbReference>
<evidence type="ECO:0000256" key="6">
    <source>
        <dbReference type="RuleBase" id="RU000416"/>
    </source>
</evidence>
<keyword evidence="2 5" id="KW-0808">Transferase</keyword>
<evidence type="ECO:0000313" key="9">
    <source>
        <dbReference type="Proteomes" id="UP001163387"/>
    </source>
</evidence>
<evidence type="ECO:0000313" key="8">
    <source>
        <dbReference type="EMBL" id="BDT02940.1"/>
    </source>
</evidence>
<dbReference type="InterPro" id="IPR029063">
    <property type="entry name" value="SAM-dependent_MTases_sf"/>
</dbReference>
<dbReference type="InterPro" id="IPR001525">
    <property type="entry name" value="C5_MeTfrase"/>
</dbReference>
<dbReference type="PROSITE" id="PS51679">
    <property type="entry name" value="SAM_MT_C5"/>
    <property type="match status" value="1"/>
</dbReference>
<dbReference type="PROSITE" id="PS00094">
    <property type="entry name" value="C5_MTASE_1"/>
    <property type="match status" value="1"/>
</dbReference>
<evidence type="ECO:0000256" key="4">
    <source>
        <dbReference type="ARBA" id="ARBA00022747"/>
    </source>
</evidence>